<dbReference type="InterPro" id="IPR049454">
    <property type="entry name" value="TelK_stirrup"/>
</dbReference>
<evidence type="ECO:0000313" key="3">
    <source>
        <dbReference type="EMBL" id="MDE1480559.1"/>
    </source>
</evidence>
<gene>
    <name evidence="3" type="ORF">KKJ01_20750</name>
</gene>
<comment type="caution">
    <text evidence="3">The sequence shown here is derived from an EMBL/GenBank/DDBJ whole genome shotgun (WGS) entry which is preliminary data.</text>
</comment>
<name>A0AAJ1JB74_XENBV</name>
<feature type="domain" description="Protelomerase TelK-like stirrup" evidence="2">
    <location>
        <begin position="4"/>
        <end position="74"/>
    </location>
</feature>
<feature type="region of interest" description="Disordered" evidence="1">
    <location>
        <begin position="70"/>
        <end position="100"/>
    </location>
</feature>
<reference evidence="3" key="1">
    <citation type="submission" date="2021-08" db="EMBL/GenBank/DDBJ databases">
        <authorList>
            <person name="Papudeshi B."/>
            <person name="Bashey-Visser F."/>
        </authorList>
    </citation>
    <scope>NUCLEOTIDE SEQUENCE</scope>
    <source>
        <strain evidence="3">MC_266_E_2016</strain>
    </source>
</reference>
<dbReference type="RefSeq" id="WP_274713924.1">
    <property type="nucleotide sequence ID" value="NZ_JAILSO010000154.1"/>
</dbReference>
<reference evidence="3" key="2">
    <citation type="journal article" date="2022" name="J. Evol. Biol.">
        <title>Pre- and post-association barriers to host switching in sympatric mutualists.</title>
        <authorList>
            <person name="Dinges Z.M."/>
            <person name="Phillips R.K."/>
            <person name="Lively C.M."/>
            <person name="Bashey F."/>
        </authorList>
    </citation>
    <scope>NUCLEOTIDE SEQUENCE</scope>
    <source>
        <strain evidence="3">MC_266_E_2016</strain>
    </source>
</reference>
<proteinExistence type="predicted"/>
<organism evidence="3 4">
    <name type="scientific">Xenorhabdus bovienii</name>
    <name type="common">Xenorhabdus nematophila subsp. bovienii</name>
    <dbReference type="NCBI Taxonomy" id="40576"/>
    <lineage>
        <taxon>Bacteria</taxon>
        <taxon>Pseudomonadati</taxon>
        <taxon>Pseudomonadota</taxon>
        <taxon>Gammaproteobacteria</taxon>
        <taxon>Enterobacterales</taxon>
        <taxon>Morganellaceae</taxon>
        <taxon>Xenorhabdus</taxon>
    </lineage>
</organism>
<accession>A0AAJ1JB74</accession>
<evidence type="ECO:0000313" key="4">
    <source>
        <dbReference type="Proteomes" id="UP001222434"/>
    </source>
</evidence>
<protein>
    <recommendedName>
        <fullName evidence="2">Protelomerase TelK-like stirrup domain-containing protein</fullName>
    </recommendedName>
</protein>
<feature type="compositionally biased region" description="Basic and acidic residues" evidence="1">
    <location>
        <begin position="81"/>
        <end position="90"/>
    </location>
</feature>
<dbReference type="Proteomes" id="UP001222434">
    <property type="component" value="Unassembled WGS sequence"/>
</dbReference>
<evidence type="ECO:0000259" key="2">
    <source>
        <dbReference type="Pfam" id="PF20818"/>
    </source>
</evidence>
<dbReference type="Pfam" id="PF20818">
    <property type="entry name" value="TelK_stirrup"/>
    <property type="match status" value="1"/>
</dbReference>
<evidence type="ECO:0000256" key="1">
    <source>
        <dbReference type="SAM" id="MobiDB-lite"/>
    </source>
</evidence>
<dbReference type="Gene3D" id="1.10.10.2040">
    <property type="match status" value="1"/>
</dbReference>
<sequence>MGNENQRLESLQQLDDEMLDFARGDAGVRIHEAAKQIVEKFPNDLVTTSQLRALGFNIPLTKRYLEFTADALEQEPEPPPEVEKKTEQTKRPRFSASHRHDDGQWVVKFEYSGQNYSWIGQADNLKNAMIQAWQAYFS</sequence>
<dbReference type="AlphaFoldDB" id="A0AAJ1JB74"/>
<dbReference type="EMBL" id="JAILSO010000154">
    <property type="protein sequence ID" value="MDE1480559.1"/>
    <property type="molecule type" value="Genomic_DNA"/>
</dbReference>